<dbReference type="EMBL" id="QLTA01000022">
    <property type="protein sequence ID" value="RAR80704.1"/>
    <property type="molecule type" value="Genomic_DNA"/>
</dbReference>
<proteinExistence type="predicted"/>
<dbReference type="AlphaFoldDB" id="A0A328Z4M0"/>
<keyword evidence="3" id="KW-1185">Reference proteome</keyword>
<evidence type="ECO:0000313" key="3">
    <source>
        <dbReference type="Proteomes" id="UP000248856"/>
    </source>
</evidence>
<sequence>MGNAISGFGNLRRPGTQAASPAPSSWHSTRSRPDEHSGALTPRASSPPASMLAPRAALGTAPAALRWGGEAPLEQHQIQQAAYLLGVQVVEGGLTSPRRWAAAGQTVHDVRSLLKHGRGNVLADDAPSGGHNGIGSSVAAREPDYERGLAVAAVMGAAVCDQHAGLATLLHAPHMASGERMATVSASVNLHRPAEQGEERVPGSAHTWSELHRDSDEQQGGKSAIVMDPWANGPAVRFKDSAWRRVAKKIDDSLDREEAAQGKQLIENLVPHAHPDQDEDIARTLNLKRRKPTDWDKYAEAQVVSRKFAKKVRENLSALPLEEQKAMASRIVQDTYGLAPGTAAHREAVRSVLEAAQHLQRLPRPAVVPPAG</sequence>
<feature type="compositionally biased region" description="Polar residues" evidence="1">
    <location>
        <begin position="17"/>
        <end position="28"/>
    </location>
</feature>
<dbReference type="Proteomes" id="UP000248856">
    <property type="component" value="Unassembled WGS sequence"/>
</dbReference>
<accession>A0A328Z4M0</accession>
<protein>
    <submittedName>
        <fullName evidence="2">Uncharacterized protein</fullName>
    </submittedName>
</protein>
<evidence type="ECO:0000256" key="1">
    <source>
        <dbReference type="SAM" id="MobiDB-lite"/>
    </source>
</evidence>
<comment type="caution">
    <text evidence="2">The sequence shown here is derived from an EMBL/GenBank/DDBJ whole genome shotgun (WGS) entry which is preliminary data.</text>
</comment>
<dbReference type="RefSeq" id="WP_415842030.1">
    <property type="nucleotide sequence ID" value="NZ_CBCSGC010000018.1"/>
</dbReference>
<evidence type="ECO:0000313" key="2">
    <source>
        <dbReference type="EMBL" id="RAR80704.1"/>
    </source>
</evidence>
<organism evidence="2 3">
    <name type="scientific">Paracidovorax anthurii</name>
    <dbReference type="NCBI Taxonomy" id="78229"/>
    <lineage>
        <taxon>Bacteria</taxon>
        <taxon>Pseudomonadati</taxon>
        <taxon>Pseudomonadota</taxon>
        <taxon>Betaproteobacteria</taxon>
        <taxon>Burkholderiales</taxon>
        <taxon>Comamonadaceae</taxon>
        <taxon>Paracidovorax</taxon>
    </lineage>
</organism>
<feature type="region of interest" description="Disordered" evidence="1">
    <location>
        <begin position="1"/>
        <end position="52"/>
    </location>
</feature>
<reference evidence="2 3" key="1">
    <citation type="submission" date="2018-06" db="EMBL/GenBank/DDBJ databases">
        <title>Genomic Encyclopedia of Archaeal and Bacterial Type Strains, Phase II (KMG-II): from individual species to whole genera.</title>
        <authorList>
            <person name="Goeker M."/>
        </authorList>
    </citation>
    <scope>NUCLEOTIDE SEQUENCE [LARGE SCALE GENOMIC DNA]</scope>
    <source>
        <strain evidence="2 3">CFPB 3232</strain>
    </source>
</reference>
<name>A0A328Z4M0_9BURK</name>
<gene>
    <name evidence="2" type="ORF">AX018_102262</name>
</gene>